<name>A0A0K9GXX0_9BACI</name>
<evidence type="ECO:0000256" key="2">
    <source>
        <dbReference type="ARBA" id="ARBA00022512"/>
    </source>
</evidence>
<dbReference type="PANTHER" id="PTHR37824:SF1">
    <property type="entry name" value="IRON-REGULATED SURFACE DETERMINANT PROTEIN C"/>
    <property type="match status" value="1"/>
</dbReference>
<dbReference type="SUPFAM" id="SSF158911">
    <property type="entry name" value="NEAT domain-like"/>
    <property type="match status" value="3"/>
</dbReference>
<gene>
    <name evidence="9" type="ORF">AC625_19560</name>
</gene>
<dbReference type="CDD" id="cd06920">
    <property type="entry name" value="NEAT"/>
    <property type="match status" value="3"/>
</dbReference>
<evidence type="ECO:0000256" key="5">
    <source>
        <dbReference type="ARBA" id="ARBA00023088"/>
    </source>
</evidence>
<evidence type="ECO:0000313" key="10">
    <source>
        <dbReference type="Proteomes" id="UP000037146"/>
    </source>
</evidence>
<dbReference type="PATRIC" id="fig|1679170.3.peg.4441"/>
<feature type="compositionally biased region" description="Gly residues" evidence="6">
    <location>
        <begin position="440"/>
        <end position="457"/>
    </location>
</feature>
<feature type="region of interest" description="Disordered" evidence="6">
    <location>
        <begin position="417"/>
        <end position="468"/>
    </location>
</feature>
<keyword evidence="10" id="KW-1185">Reference proteome</keyword>
<keyword evidence="3" id="KW-0964">Secreted</keyword>
<keyword evidence="4" id="KW-0732">Signal</keyword>
<evidence type="ECO:0000256" key="1">
    <source>
        <dbReference type="ARBA" id="ARBA00004168"/>
    </source>
</evidence>
<dbReference type="InterPro" id="IPR001119">
    <property type="entry name" value="SLH_dom"/>
</dbReference>
<dbReference type="EMBL" id="LFZW01000001">
    <property type="protein sequence ID" value="KMY51466.1"/>
    <property type="molecule type" value="Genomic_DNA"/>
</dbReference>
<dbReference type="Pfam" id="PF00395">
    <property type="entry name" value="SLH"/>
    <property type="match status" value="3"/>
</dbReference>
<evidence type="ECO:0000313" key="9">
    <source>
        <dbReference type="EMBL" id="KMY51466.1"/>
    </source>
</evidence>
<evidence type="ECO:0000256" key="6">
    <source>
        <dbReference type="SAM" id="MobiDB-lite"/>
    </source>
</evidence>
<feature type="domain" description="NEAT" evidence="7">
    <location>
        <begin position="1"/>
        <end position="101"/>
    </location>
</feature>
<dbReference type="InterPro" id="IPR037250">
    <property type="entry name" value="NEAT_dom_sf"/>
</dbReference>
<comment type="caution">
    <text evidence="9">The sequence shown here is derived from an EMBL/GenBank/DDBJ whole genome shotgun (WGS) entry which is preliminary data.</text>
</comment>
<keyword evidence="2" id="KW-0134">Cell wall</keyword>
<dbReference type="Proteomes" id="UP000037146">
    <property type="component" value="Unassembled WGS sequence"/>
</dbReference>
<feature type="domain" description="SLH" evidence="8">
    <location>
        <begin position="816"/>
        <end position="870"/>
    </location>
</feature>
<evidence type="ECO:0000256" key="3">
    <source>
        <dbReference type="ARBA" id="ARBA00022525"/>
    </source>
</evidence>
<keyword evidence="5" id="KW-0572">Peptidoglycan-anchor</keyword>
<protein>
    <submittedName>
        <fullName evidence="9">Uncharacterized protein</fullName>
    </submittedName>
</protein>
<dbReference type="Gene3D" id="2.60.220.30">
    <property type="match status" value="1"/>
</dbReference>
<feature type="domain" description="SLH" evidence="8">
    <location>
        <begin position="871"/>
        <end position="926"/>
    </location>
</feature>
<feature type="domain" description="NEAT" evidence="7">
    <location>
        <begin position="465"/>
        <end position="588"/>
    </location>
</feature>
<sequence length="926" mass="101903">MKDWILNPAKLVVEDGKNYVYLTVQEKAGQYLTDIRLEKNGEFVSQEIVSKKEELLQRVIKFEVPELGIVNAEVDMHVVAANYKNTQKFRMSFDVNSMKPIEKPTYEDGEYTINFRALHATKEDTDSSMKDWILNPAKLVVEDGKNYVYLTVQEKAGQYLTDIRLEKNGGFVSQEIVSKKEELLQRVIKFEVPELGIVNAEVDMHVVAANYKNTQKFRMSFDTGSIQKVITSQLDTNGSVSLENITMPTSIQTNYNGQPISIVVPAGSNSLTVSELKSDANSLLVKISVGNLGNKTVKLTLRKPAGLAAAQVGAYHQNGDAWEYREAQVVGDNVVFETNLSAVKIAEAVTVPILSEPTVSENKVTLEWNKVSGATYELRINKKEIVSMEENNSYIATIGYNQSNLYEVRAIKDKHQSAWSNSVTATTGKKPGSEEETPQGPGGTPQGPGGTPQGPGGTPQTPGGTNDEMYTIDFKVLKDGTNNKSVMDDYTWKPAELKVKDGRNYISLTLLNSSWIKSFQTEKGDAKVVSTNEKVNTRVVQFEVPDLSKKLSATTHVVIPNDEFPGSGSYDERYTVQIQFDPSSKTVLKGSNPAPITPNIPVTPTIPVAEKAIKAKDGGKIEESGVVIQFPADSFASDFKVTVKKVTNPSSLPLADKESLVSDVLEITKDKTGDFKKAITLTLNFDNTKVDTTKHEVGLFWLNETTKKWVKLDNVKVDLKNGKVSGEVNHFTKFAVLAIDQTEQNNQPTQPETPSDFTDIKGHWAEEHIDSLAKIGAITGYPTGEFKPNNHITRAEFATVIVKAFGLDVIKGNAFNDTKNHWASDYIATAEAKGIVSGYSKTKFGPNDVITREQMALMVVRAAELQSNDSTLSFKDAKEISSWAQSAVKTAVHEKIITGYPNNTFKPKGNATRAEAVVVIVKALNK</sequence>
<dbReference type="SMART" id="SM00725">
    <property type="entry name" value="NEAT"/>
    <property type="match status" value="3"/>
</dbReference>
<dbReference type="PROSITE" id="PS50978">
    <property type="entry name" value="NEAT"/>
    <property type="match status" value="3"/>
</dbReference>
<evidence type="ECO:0000259" key="8">
    <source>
        <dbReference type="PROSITE" id="PS51272"/>
    </source>
</evidence>
<evidence type="ECO:0000256" key="4">
    <source>
        <dbReference type="ARBA" id="ARBA00022729"/>
    </source>
</evidence>
<proteinExistence type="predicted"/>
<dbReference type="InterPro" id="IPR050436">
    <property type="entry name" value="IsdA"/>
</dbReference>
<accession>A0A0K9GXX0</accession>
<evidence type="ECO:0000259" key="7">
    <source>
        <dbReference type="PROSITE" id="PS50978"/>
    </source>
</evidence>
<dbReference type="Pfam" id="PF05031">
    <property type="entry name" value="NEAT"/>
    <property type="match status" value="3"/>
</dbReference>
<dbReference type="Gene3D" id="2.60.40.1850">
    <property type="match status" value="3"/>
</dbReference>
<dbReference type="STRING" id="1679170.AC625_19560"/>
<dbReference type="PROSITE" id="PS51272">
    <property type="entry name" value="SLH"/>
    <property type="match status" value="3"/>
</dbReference>
<dbReference type="InterPro" id="IPR006635">
    <property type="entry name" value="NEAT_dom"/>
</dbReference>
<feature type="domain" description="SLH" evidence="8">
    <location>
        <begin position="752"/>
        <end position="815"/>
    </location>
</feature>
<reference evidence="10" key="1">
    <citation type="submission" date="2015-07" db="EMBL/GenBank/DDBJ databases">
        <title>Genome sequencing project for genomic taxonomy and phylogenomics of Bacillus-like bacteria.</title>
        <authorList>
            <person name="Liu B."/>
            <person name="Wang J."/>
            <person name="Zhu Y."/>
            <person name="Liu G."/>
            <person name="Chen Q."/>
            <person name="Chen Z."/>
            <person name="Lan J."/>
            <person name="Che J."/>
            <person name="Ge C."/>
            <person name="Shi H."/>
            <person name="Pan Z."/>
            <person name="Liu X."/>
        </authorList>
    </citation>
    <scope>NUCLEOTIDE SEQUENCE [LARGE SCALE GENOMIC DNA]</scope>
    <source>
        <strain evidence="10">FJAT-27997</strain>
    </source>
</reference>
<organism evidence="9 10">
    <name type="scientific">Peribacillus loiseleuriae</name>
    <dbReference type="NCBI Taxonomy" id="1679170"/>
    <lineage>
        <taxon>Bacteria</taxon>
        <taxon>Bacillati</taxon>
        <taxon>Bacillota</taxon>
        <taxon>Bacilli</taxon>
        <taxon>Bacillales</taxon>
        <taxon>Bacillaceae</taxon>
        <taxon>Peribacillus</taxon>
    </lineage>
</organism>
<feature type="compositionally biased region" description="Polar residues" evidence="6">
    <location>
        <begin position="417"/>
        <end position="427"/>
    </location>
</feature>
<feature type="domain" description="NEAT" evidence="7">
    <location>
        <begin position="106"/>
        <end position="229"/>
    </location>
</feature>
<comment type="subcellular location">
    <subcellularLocation>
        <location evidence="1">Secreted</location>
        <location evidence="1">Cell wall</location>
        <topology evidence="1">Peptidoglycan-anchor</topology>
    </subcellularLocation>
</comment>
<dbReference type="AlphaFoldDB" id="A0A0K9GXX0"/>
<dbReference type="PANTHER" id="PTHR37824">
    <property type="entry name" value="IRON-REGULATED SURFACE DETERMINANT PROTEIN C"/>
    <property type="match status" value="1"/>
</dbReference>